<evidence type="ECO:0000259" key="1">
    <source>
        <dbReference type="PROSITE" id="PS50106"/>
    </source>
</evidence>
<dbReference type="RefSeq" id="WP_018472432.1">
    <property type="nucleotide sequence ID" value="NZ_BMWX01000002.1"/>
</dbReference>
<dbReference type="InterPro" id="IPR001478">
    <property type="entry name" value="PDZ"/>
</dbReference>
<dbReference type="PROSITE" id="PS50106">
    <property type="entry name" value="PDZ"/>
    <property type="match status" value="1"/>
</dbReference>
<sequence length="416" mass="47206">MTLKNILIPLFFILNLGNLSLAQVPGFYMKEEKNSAIIPFLKNNNLIIVPVVLNGSKNAYNFLVDTGVKSNILFSKSIGDSLNMNYTRTLNLMGADGNTVLTALVSPHNNLDMGEVEGRLQAILVLQEDFLELERVIGIPIHGIIGYEFFKFNPVKINYDMAQITFYNHDKMKWKPFGYRKINLTFNNYKPYVKSHIVQSNGVDLTGSLLIDTGANHGLLLNRETRPDISLPQKRIETDLGRSLGGDLFGFAGRVHKYKLGTMTFRRVITSYPEETEFSNIIIESGRMGSLGSDILARLSIIIDYTRGRMFYKKGADFHQAFEYDMSGLKIRMTSLSEKRYYISNVQEKSPASAANFKEGDEILSINLLPIGYWELSEINDLLKSEEGDDVWFTIRRNINGQLVEIEKKITLKKQI</sequence>
<proteinExistence type="predicted"/>
<dbReference type="Proteomes" id="UP000619457">
    <property type="component" value="Unassembled WGS sequence"/>
</dbReference>
<dbReference type="InterPro" id="IPR036034">
    <property type="entry name" value="PDZ_sf"/>
</dbReference>
<dbReference type="InterPro" id="IPR021109">
    <property type="entry name" value="Peptidase_aspartic_dom_sf"/>
</dbReference>
<name>A0A918PSL2_9BACT</name>
<accession>A0A918PSL2</accession>
<protein>
    <recommendedName>
        <fullName evidence="1">PDZ domain-containing protein</fullName>
    </recommendedName>
</protein>
<feature type="domain" description="PDZ" evidence="1">
    <location>
        <begin position="328"/>
        <end position="385"/>
    </location>
</feature>
<dbReference type="Pfam" id="PF13180">
    <property type="entry name" value="PDZ_2"/>
    <property type="match status" value="1"/>
</dbReference>
<dbReference type="SUPFAM" id="SSF50156">
    <property type="entry name" value="PDZ domain-like"/>
    <property type="match status" value="1"/>
</dbReference>
<dbReference type="Gene3D" id="2.30.42.10">
    <property type="match status" value="1"/>
</dbReference>
<evidence type="ECO:0000313" key="3">
    <source>
        <dbReference type="Proteomes" id="UP000619457"/>
    </source>
</evidence>
<keyword evidence="3" id="KW-1185">Reference proteome</keyword>
<gene>
    <name evidence="2" type="ORF">GCM10007049_10460</name>
</gene>
<dbReference type="AlphaFoldDB" id="A0A918PSL2"/>
<dbReference type="Gene3D" id="2.40.70.10">
    <property type="entry name" value="Acid Proteases"/>
    <property type="match status" value="2"/>
</dbReference>
<dbReference type="EMBL" id="BMWX01000002">
    <property type="protein sequence ID" value="GGZ19815.1"/>
    <property type="molecule type" value="Genomic_DNA"/>
</dbReference>
<dbReference type="Pfam" id="PF13650">
    <property type="entry name" value="Asp_protease_2"/>
    <property type="match status" value="1"/>
</dbReference>
<reference evidence="2" key="1">
    <citation type="journal article" date="2014" name="Int. J. Syst. Evol. Microbiol.">
        <title>Complete genome sequence of Corynebacterium casei LMG S-19264T (=DSM 44701T), isolated from a smear-ripened cheese.</title>
        <authorList>
            <consortium name="US DOE Joint Genome Institute (JGI-PGF)"/>
            <person name="Walter F."/>
            <person name="Albersmeier A."/>
            <person name="Kalinowski J."/>
            <person name="Ruckert C."/>
        </authorList>
    </citation>
    <scope>NUCLEOTIDE SEQUENCE</scope>
    <source>
        <strain evidence="2">KCTC 12368</strain>
    </source>
</reference>
<comment type="caution">
    <text evidence="2">The sequence shown here is derived from an EMBL/GenBank/DDBJ whole genome shotgun (WGS) entry which is preliminary data.</text>
</comment>
<organism evidence="2 3">
    <name type="scientific">Echinicola pacifica</name>
    <dbReference type="NCBI Taxonomy" id="346377"/>
    <lineage>
        <taxon>Bacteria</taxon>
        <taxon>Pseudomonadati</taxon>
        <taxon>Bacteroidota</taxon>
        <taxon>Cytophagia</taxon>
        <taxon>Cytophagales</taxon>
        <taxon>Cyclobacteriaceae</taxon>
        <taxon>Echinicola</taxon>
    </lineage>
</organism>
<reference evidence="2" key="2">
    <citation type="submission" date="2020-09" db="EMBL/GenBank/DDBJ databases">
        <authorList>
            <person name="Sun Q."/>
            <person name="Kim S."/>
        </authorList>
    </citation>
    <scope>NUCLEOTIDE SEQUENCE</scope>
    <source>
        <strain evidence="2">KCTC 12368</strain>
    </source>
</reference>
<evidence type="ECO:0000313" key="2">
    <source>
        <dbReference type="EMBL" id="GGZ19815.1"/>
    </source>
</evidence>
<dbReference type="SMART" id="SM00228">
    <property type="entry name" value="PDZ"/>
    <property type="match status" value="1"/>
</dbReference>